<dbReference type="Proteomes" id="UP001527882">
    <property type="component" value="Unassembled WGS sequence"/>
</dbReference>
<protein>
    <submittedName>
        <fullName evidence="2">BTAD domain-containing putative transcriptional regulator</fullName>
    </submittedName>
</protein>
<feature type="domain" description="Bacterial transcriptional activator" evidence="1">
    <location>
        <begin position="101"/>
        <end position="234"/>
    </location>
</feature>
<evidence type="ECO:0000313" key="3">
    <source>
        <dbReference type="Proteomes" id="UP001527882"/>
    </source>
</evidence>
<dbReference type="SMART" id="SM01043">
    <property type="entry name" value="BTAD"/>
    <property type="match status" value="1"/>
</dbReference>
<evidence type="ECO:0000313" key="2">
    <source>
        <dbReference type="EMBL" id="MCZ8511925.1"/>
    </source>
</evidence>
<dbReference type="RefSeq" id="WP_269880321.1">
    <property type="nucleotide sequence ID" value="NZ_JAQAGZ010000003.1"/>
</dbReference>
<dbReference type="InterPro" id="IPR036388">
    <property type="entry name" value="WH-like_DNA-bd_sf"/>
</dbReference>
<dbReference type="Pfam" id="PF03704">
    <property type="entry name" value="BTAD"/>
    <property type="match status" value="1"/>
</dbReference>
<dbReference type="Gene3D" id="1.10.10.10">
    <property type="entry name" value="Winged helix-like DNA-binding domain superfamily/Winged helix DNA-binding domain"/>
    <property type="match status" value="1"/>
</dbReference>
<proteinExistence type="predicted"/>
<dbReference type="InterPro" id="IPR005158">
    <property type="entry name" value="BTAD"/>
</dbReference>
<sequence>MADNCIQLLGCLKITIDDKELTTVFSGSKVKLLAYLLLTFDMPQSRKQIAFDFWPDSTEKQTLSNLRKLLHNLRGCHPKIDRYLKITPSYIHWNDELPFISDVREFEQAAKGKHLCELRKAEELYKGELLPGFNEEWLDARRKQLAQTYLNMLDKLISILESQREYPSAIFYANKLLVRNQLSEETYRMLMRLHALNKDMAGVAQIYRRMHRTWQEELGIGPAEETVQLLERLMQNGFEPSTAAQNKLIGRTAKWGTF</sequence>
<dbReference type="EMBL" id="JAQAGZ010000003">
    <property type="protein sequence ID" value="MCZ8511925.1"/>
    <property type="molecule type" value="Genomic_DNA"/>
</dbReference>
<accession>A0ABT4Q4X4</accession>
<comment type="caution">
    <text evidence="2">The sequence shown here is derived from an EMBL/GenBank/DDBJ whole genome shotgun (WGS) entry which is preliminary data.</text>
</comment>
<name>A0ABT4Q4X4_9BACL</name>
<keyword evidence="3" id="KW-1185">Reference proteome</keyword>
<evidence type="ECO:0000259" key="1">
    <source>
        <dbReference type="SMART" id="SM01043"/>
    </source>
</evidence>
<organism evidence="2 3">
    <name type="scientific">Paenibacillus gyeongsangnamensis</name>
    <dbReference type="NCBI Taxonomy" id="3388067"/>
    <lineage>
        <taxon>Bacteria</taxon>
        <taxon>Bacillati</taxon>
        <taxon>Bacillota</taxon>
        <taxon>Bacilli</taxon>
        <taxon>Bacillales</taxon>
        <taxon>Paenibacillaceae</taxon>
        <taxon>Paenibacillus</taxon>
    </lineage>
</organism>
<dbReference type="PANTHER" id="PTHR35807">
    <property type="entry name" value="TRANSCRIPTIONAL REGULATOR REDD-RELATED"/>
    <property type="match status" value="1"/>
</dbReference>
<dbReference type="SUPFAM" id="SSF48452">
    <property type="entry name" value="TPR-like"/>
    <property type="match status" value="1"/>
</dbReference>
<dbReference type="InterPro" id="IPR051677">
    <property type="entry name" value="AfsR-DnrI-RedD_regulator"/>
</dbReference>
<dbReference type="InterPro" id="IPR011990">
    <property type="entry name" value="TPR-like_helical_dom_sf"/>
</dbReference>
<reference evidence="2 3" key="1">
    <citation type="submission" date="2022-12" db="EMBL/GenBank/DDBJ databases">
        <title>Draft genome sequence of Paenibacillus sp. dW9.</title>
        <authorList>
            <person name="Choi E.-W."/>
            <person name="Kim D.-U."/>
        </authorList>
    </citation>
    <scope>NUCLEOTIDE SEQUENCE [LARGE SCALE GENOMIC DNA]</scope>
    <source>
        <strain evidence="3">dW9</strain>
    </source>
</reference>
<gene>
    <name evidence="2" type="ORF">O9H85_05710</name>
</gene>
<dbReference type="Gene3D" id="1.25.40.10">
    <property type="entry name" value="Tetratricopeptide repeat domain"/>
    <property type="match status" value="1"/>
</dbReference>